<feature type="region of interest" description="Disordered" evidence="7">
    <location>
        <begin position="374"/>
        <end position="393"/>
    </location>
</feature>
<evidence type="ECO:0000256" key="4">
    <source>
        <dbReference type="ARBA" id="ARBA00022801"/>
    </source>
</evidence>
<evidence type="ECO:0000256" key="3">
    <source>
        <dbReference type="ARBA" id="ARBA00022692"/>
    </source>
</evidence>
<dbReference type="OrthoDB" id="418595at2759"/>
<evidence type="ECO:0000256" key="7">
    <source>
        <dbReference type="SAM" id="MobiDB-lite"/>
    </source>
</evidence>
<dbReference type="EMBL" id="LSYV01000009">
    <property type="protein sequence ID" value="KXZ52780.1"/>
    <property type="molecule type" value="Genomic_DNA"/>
</dbReference>
<feature type="compositionally biased region" description="Low complexity" evidence="7">
    <location>
        <begin position="1"/>
        <end position="22"/>
    </location>
</feature>
<comment type="caution">
    <text evidence="9">The sequence shown here is derived from an EMBL/GenBank/DDBJ whole genome shotgun (WGS) entry which is preliminary data.</text>
</comment>
<evidence type="ECO:0000256" key="2">
    <source>
        <dbReference type="ARBA" id="ARBA00009045"/>
    </source>
</evidence>
<dbReference type="InterPro" id="IPR022764">
    <property type="entry name" value="Peptidase_S54_rhomboid_dom"/>
</dbReference>
<evidence type="ECO:0000256" key="1">
    <source>
        <dbReference type="ARBA" id="ARBA00004141"/>
    </source>
</evidence>
<comment type="subcellular location">
    <subcellularLocation>
        <location evidence="1">Membrane</location>
        <topology evidence="1">Multi-pass membrane protein</topology>
    </subcellularLocation>
</comment>
<keyword evidence="3" id="KW-0812">Transmembrane</keyword>
<dbReference type="Proteomes" id="UP000075714">
    <property type="component" value="Unassembled WGS sequence"/>
</dbReference>
<evidence type="ECO:0000256" key="5">
    <source>
        <dbReference type="ARBA" id="ARBA00022989"/>
    </source>
</evidence>
<gene>
    <name evidence="9" type="ORF">GPECTOR_8g169</name>
</gene>
<accession>A0A150GTV4</accession>
<keyword evidence="10" id="KW-1185">Reference proteome</keyword>
<dbReference type="STRING" id="33097.A0A150GTV4"/>
<dbReference type="InterPro" id="IPR050925">
    <property type="entry name" value="Rhomboid_protease_S54"/>
</dbReference>
<dbReference type="PANTHER" id="PTHR43731">
    <property type="entry name" value="RHOMBOID PROTEASE"/>
    <property type="match status" value="1"/>
</dbReference>
<proteinExistence type="inferred from homology"/>
<dbReference type="PANTHER" id="PTHR43731:SF14">
    <property type="entry name" value="PRESENILIN-ASSOCIATED RHOMBOID-LIKE PROTEIN, MITOCHONDRIAL"/>
    <property type="match status" value="1"/>
</dbReference>
<name>A0A150GTV4_GONPE</name>
<reference evidence="10" key="1">
    <citation type="journal article" date="2016" name="Nat. Commun.">
        <title>The Gonium pectorale genome demonstrates co-option of cell cycle regulation during the evolution of multicellularity.</title>
        <authorList>
            <person name="Hanschen E.R."/>
            <person name="Marriage T.N."/>
            <person name="Ferris P.J."/>
            <person name="Hamaji T."/>
            <person name="Toyoda A."/>
            <person name="Fujiyama A."/>
            <person name="Neme R."/>
            <person name="Noguchi H."/>
            <person name="Minakuchi Y."/>
            <person name="Suzuki M."/>
            <person name="Kawai-Toyooka H."/>
            <person name="Smith D.R."/>
            <person name="Sparks H."/>
            <person name="Anderson J."/>
            <person name="Bakaric R."/>
            <person name="Luria V."/>
            <person name="Karger A."/>
            <person name="Kirschner M.W."/>
            <person name="Durand P.M."/>
            <person name="Michod R.E."/>
            <person name="Nozaki H."/>
            <person name="Olson B.J."/>
        </authorList>
    </citation>
    <scope>NUCLEOTIDE SEQUENCE [LARGE SCALE GENOMIC DNA]</scope>
    <source>
        <strain evidence="10">NIES-2863</strain>
    </source>
</reference>
<evidence type="ECO:0000313" key="10">
    <source>
        <dbReference type="Proteomes" id="UP000075714"/>
    </source>
</evidence>
<dbReference type="Pfam" id="PF01694">
    <property type="entry name" value="Rhomboid"/>
    <property type="match status" value="1"/>
</dbReference>
<organism evidence="9 10">
    <name type="scientific">Gonium pectorale</name>
    <name type="common">Green alga</name>
    <dbReference type="NCBI Taxonomy" id="33097"/>
    <lineage>
        <taxon>Eukaryota</taxon>
        <taxon>Viridiplantae</taxon>
        <taxon>Chlorophyta</taxon>
        <taxon>core chlorophytes</taxon>
        <taxon>Chlorophyceae</taxon>
        <taxon>CS clade</taxon>
        <taxon>Chlamydomonadales</taxon>
        <taxon>Volvocaceae</taxon>
        <taxon>Gonium</taxon>
    </lineage>
</organism>
<keyword evidence="6" id="KW-0472">Membrane</keyword>
<keyword evidence="5" id="KW-1133">Transmembrane helix</keyword>
<dbReference type="Gene3D" id="1.20.1540.10">
    <property type="entry name" value="Rhomboid-like"/>
    <property type="match status" value="1"/>
</dbReference>
<keyword evidence="4" id="KW-0378">Hydrolase</keyword>
<dbReference type="GO" id="GO:0004252">
    <property type="term" value="F:serine-type endopeptidase activity"/>
    <property type="evidence" value="ECO:0007669"/>
    <property type="project" value="InterPro"/>
</dbReference>
<protein>
    <recommendedName>
        <fullName evidence="8">Peptidase S54 rhomboid domain-containing protein</fullName>
    </recommendedName>
</protein>
<dbReference type="AlphaFoldDB" id="A0A150GTV4"/>
<dbReference type="SUPFAM" id="SSF144091">
    <property type="entry name" value="Rhomboid-like"/>
    <property type="match status" value="1"/>
</dbReference>
<dbReference type="GO" id="GO:0016020">
    <property type="term" value="C:membrane"/>
    <property type="evidence" value="ECO:0007669"/>
    <property type="project" value="UniProtKB-SubCell"/>
</dbReference>
<evidence type="ECO:0000259" key="8">
    <source>
        <dbReference type="Pfam" id="PF01694"/>
    </source>
</evidence>
<comment type="similarity">
    <text evidence="2">Belongs to the peptidase S54 family.</text>
</comment>
<dbReference type="InterPro" id="IPR035952">
    <property type="entry name" value="Rhomboid-like_sf"/>
</dbReference>
<evidence type="ECO:0000256" key="6">
    <source>
        <dbReference type="ARBA" id="ARBA00023136"/>
    </source>
</evidence>
<feature type="region of interest" description="Disordered" evidence="7">
    <location>
        <begin position="1"/>
        <end position="27"/>
    </location>
</feature>
<evidence type="ECO:0000313" key="9">
    <source>
        <dbReference type="EMBL" id="KXZ52780.1"/>
    </source>
</evidence>
<feature type="domain" description="Peptidase S54 rhomboid" evidence="8">
    <location>
        <begin position="181"/>
        <end position="342"/>
    </location>
</feature>
<sequence length="447" mass="44717">MSGGSSLSSGAAARGPGPLRASPSRAHRLARQLATLAAASAPVAAAAAAAAASAGALPLPGCLGPPGSPHAVGPPLASASASAASSPSSSPFPFGPFPGAPGVPLLDVLGPELLKAAAHFLAHAGAVLQRHWEAHLTALHSGGCPATVALLRSYVYGAAVQMLTLGFATRLCTLDPVSVSRGQLWRLVTWGHVHGGPLHLAFNYAALAEQGPPLEALLGTPRFAALYAASAAAATLASLAGNGGRPSLGASGAIFGLMAASARYHAAHAELLPAEAQAALRAKAERLAAATAWYHLLLWRRLDVWWGGVGQAGFAVGNWRKRVSTEGGRAHLGGALAGWGVSELLGPDYRLEHRSGLRSGGGLFGLFRGGSNEHKPAAGSRGGAGAAPPRGGPGMCFRDRPRLARWADPSPCASIPFPALGPGYRVAAAAVGLEAGPRQGAGAGPGQ</sequence>